<dbReference type="GO" id="GO:0005737">
    <property type="term" value="C:cytoplasm"/>
    <property type="evidence" value="ECO:0007669"/>
    <property type="project" value="UniProtKB-SubCell"/>
</dbReference>
<dbReference type="InterPro" id="IPR012094">
    <property type="entry name" value="tRNA_Ile_lys_synt"/>
</dbReference>
<dbReference type="InterPro" id="IPR011063">
    <property type="entry name" value="TilS/TtcA_N"/>
</dbReference>
<dbReference type="InterPro" id="IPR012796">
    <property type="entry name" value="Lysidine-tRNA-synth_C"/>
</dbReference>
<dbReference type="PANTHER" id="PTHR43033:SF1">
    <property type="entry name" value="TRNA(ILE)-LYSIDINE SYNTHASE-RELATED"/>
    <property type="match status" value="1"/>
</dbReference>
<protein>
    <recommendedName>
        <fullName evidence="8">tRNA(Ile)-lysidine synthase</fullName>
        <ecNumber evidence="8">6.3.4.19</ecNumber>
    </recommendedName>
    <alternativeName>
        <fullName evidence="8">tRNA(Ile)-2-lysyl-cytidine synthase</fullName>
    </alternativeName>
    <alternativeName>
        <fullName evidence="8">tRNA(Ile)-lysidine synthetase</fullName>
    </alternativeName>
</protein>
<evidence type="ECO:0000256" key="3">
    <source>
        <dbReference type="ARBA" id="ARBA00022598"/>
    </source>
</evidence>
<evidence type="ECO:0000256" key="8">
    <source>
        <dbReference type="HAMAP-Rule" id="MF_01161"/>
    </source>
</evidence>
<comment type="subcellular location">
    <subcellularLocation>
        <location evidence="1 8">Cytoplasm</location>
    </subcellularLocation>
</comment>
<dbReference type="Proteomes" id="UP000180254">
    <property type="component" value="Unassembled WGS sequence"/>
</dbReference>
<dbReference type="AlphaFoldDB" id="A0A1S1V5Q9"/>
<dbReference type="PANTHER" id="PTHR43033">
    <property type="entry name" value="TRNA(ILE)-LYSIDINE SYNTHASE-RELATED"/>
    <property type="match status" value="1"/>
</dbReference>
<dbReference type="Pfam" id="PF01171">
    <property type="entry name" value="ATP_bind_3"/>
    <property type="match status" value="1"/>
</dbReference>
<reference evidence="10 11" key="1">
    <citation type="submission" date="2016-09" db="EMBL/GenBank/DDBJ databases">
        <title>Genome sequence of Eubacterium angustum.</title>
        <authorList>
            <person name="Poehlein A."/>
            <person name="Daniel R."/>
        </authorList>
    </citation>
    <scope>NUCLEOTIDE SEQUENCE [LARGE SCALE GENOMIC DNA]</scope>
    <source>
        <strain evidence="10 11">DSM 1989</strain>
    </source>
</reference>
<evidence type="ECO:0000313" key="10">
    <source>
        <dbReference type="EMBL" id="OHW61755.1"/>
    </source>
</evidence>
<evidence type="ECO:0000313" key="11">
    <source>
        <dbReference type="Proteomes" id="UP000180254"/>
    </source>
</evidence>
<evidence type="ECO:0000256" key="4">
    <source>
        <dbReference type="ARBA" id="ARBA00022694"/>
    </source>
</evidence>
<dbReference type="CDD" id="cd01992">
    <property type="entry name" value="TilS_N"/>
    <property type="match status" value="1"/>
</dbReference>
<dbReference type="SMART" id="SM00977">
    <property type="entry name" value="TilS_C"/>
    <property type="match status" value="1"/>
</dbReference>
<dbReference type="Gene3D" id="3.50.40.10">
    <property type="entry name" value="Phenylalanyl-trna Synthetase, Chain B, domain 3"/>
    <property type="match status" value="1"/>
</dbReference>
<dbReference type="EC" id="6.3.4.19" evidence="8"/>
<dbReference type="GO" id="GO:0006400">
    <property type="term" value="P:tRNA modification"/>
    <property type="evidence" value="ECO:0007669"/>
    <property type="project" value="UniProtKB-UniRule"/>
</dbReference>
<accession>A0A1S1V5Q9</accession>
<keyword evidence="6 8" id="KW-0067">ATP-binding</keyword>
<sequence>MLIKAVMDNIESHRLFEEGENVLIGVSGGHDSIVLLHVLKEIAKYKKYKLHIAHVNHGVRGEEADGDEEYVRKLAEVYGLPFYVKKADMNRYAKERNLSSEEAGREIRYSFFREILKTELKTGKIAVAHNKNDQAETVIMRVMRGTGIDGLKGMDFVNGDVVRPLLDVTRSEIEKYCEDHGLEPRVDRTNFENIYSRNKVRLELIPYIEDNFNSKITDALCRMSELARRDSDFLHKLAEREYGITLVREKNDAVTLDNDKFKALDPAIRYRVARIAVLKLTGDIEGLEEKHLRILTEFSDMSKTGKSIDLLKGIKAKMTYGELSIEKSEKRSVIRYNYKVEVGESLKLKELGATLKSEVVEIGSFEGEAKETCSSCFDYDQISGDIFIRNRLPGDKVKFLGMNGRKKLKDYFIDEKVPQDDRELTPLIEIDGEIAWIVGYRSTEKARVTANTKRVLVLEYLKS</sequence>
<evidence type="ECO:0000256" key="5">
    <source>
        <dbReference type="ARBA" id="ARBA00022741"/>
    </source>
</evidence>
<dbReference type="RefSeq" id="WP_245674474.1">
    <property type="nucleotide sequence ID" value="NZ_MKIE01000007.1"/>
</dbReference>
<comment type="function">
    <text evidence="8">Ligates lysine onto the cytidine present at position 34 of the AUA codon-specific tRNA(Ile) that contains the anticodon CAU, in an ATP-dependent manner. Cytidine is converted to lysidine, thus changing the amino acid specificity of the tRNA from methionine to isoleucine.</text>
</comment>
<keyword evidence="5 8" id="KW-0547">Nucleotide-binding</keyword>
<evidence type="ECO:0000256" key="2">
    <source>
        <dbReference type="ARBA" id="ARBA00022490"/>
    </source>
</evidence>
<feature type="binding site" evidence="8">
    <location>
        <begin position="27"/>
        <end position="32"/>
    </location>
    <ligand>
        <name>ATP</name>
        <dbReference type="ChEBI" id="CHEBI:30616"/>
    </ligand>
</feature>
<comment type="domain">
    <text evidence="8">The N-terminal region contains the highly conserved SGGXDS motif, predicted to be a P-loop motif involved in ATP binding.</text>
</comment>
<comment type="similarity">
    <text evidence="8">Belongs to the tRNA(Ile)-lysidine synthase family.</text>
</comment>
<dbReference type="Gene3D" id="3.40.50.620">
    <property type="entry name" value="HUPs"/>
    <property type="match status" value="1"/>
</dbReference>
<organism evidence="10 11">
    <name type="scientific">Andreesenia angusta</name>
    <dbReference type="NCBI Taxonomy" id="39480"/>
    <lineage>
        <taxon>Bacteria</taxon>
        <taxon>Bacillati</taxon>
        <taxon>Bacillota</taxon>
        <taxon>Tissierellia</taxon>
        <taxon>Tissierellales</taxon>
        <taxon>Gottschalkiaceae</taxon>
        <taxon>Andreesenia</taxon>
    </lineage>
</organism>
<evidence type="ECO:0000259" key="9">
    <source>
        <dbReference type="SMART" id="SM00977"/>
    </source>
</evidence>
<evidence type="ECO:0000256" key="1">
    <source>
        <dbReference type="ARBA" id="ARBA00004496"/>
    </source>
</evidence>
<dbReference type="SUPFAM" id="SSF82829">
    <property type="entry name" value="MesJ substrate recognition domain-like"/>
    <property type="match status" value="1"/>
</dbReference>
<dbReference type="SUPFAM" id="SSF52402">
    <property type="entry name" value="Adenine nucleotide alpha hydrolases-like"/>
    <property type="match status" value="1"/>
</dbReference>
<keyword evidence="11" id="KW-1185">Reference proteome</keyword>
<dbReference type="InterPro" id="IPR012795">
    <property type="entry name" value="tRNA_Ile_lys_synt_N"/>
</dbReference>
<dbReference type="STRING" id="39480.EUAN_17580"/>
<dbReference type="NCBIfam" id="TIGR02433">
    <property type="entry name" value="lysidine_TilS_C"/>
    <property type="match status" value="1"/>
</dbReference>
<comment type="catalytic activity">
    <reaction evidence="7 8">
        <text>cytidine(34) in tRNA(Ile2) + L-lysine + ATP = lysidine(34) in tRNA(Ile2) + AMP + diphosphate + H(+)</text>
        <dbReference type="Rhea" id="RHEA:43744"/>
        <dbReference type="Rhea" id="RHEA-COMP:10625"/>
        <dbReference type="Rhea" id="RHEA-COMP:10670"/>
        <dbReference type="ChEBI" id="CHEBI:15378"/>
        <dbReference type="ChEBI" id="CHEBI:30616"/>
        <dbReference type="ChEBI" id="CHEBI:32551"/>
        <dbReference type="ChEBI" id="CHEBI:33019"/>
        <dbReference type="ChEBI" id="CHEBI:82748"/>
        <dbReference type="ChEBI" id="CHEBI:83665"/>
        <dbReference type="ChEBI" id="CHEBI:456215"/>
        <dbReference type="EC" id="6.3.4.19"/>
    </reaction>
</comment>
<evidence type="ECO:0000256" key="7">
    <source>
        <dbReference type="ARBA" id="ARBA00048539"/>
    </source>
</evidence>
<keyword evidence="3 8" id="KW-0436">Ligase</keyword>
<comment type="caution">
    <text evidence="10">The sequence shown here is derived from an EMBL/GenBank/DDBJ whole genome shotgun (WGS) entry which is preliminary data.</text>
</comment>
<keyword evidence="4 8" id="KW-0819">tRNA processing</keyword>
<dbReference type="GO" id="GO:0005524">
    <property type="term" value="F:ATP binding"/>
    <property type="evidence" value="ECO:0007669"/>
    <property type="project" value="UniProtKB-UniRule"/>
</dbReference>
<evidence type="ECO:0000256" key="6">
    <source>
        <dbReference type="ARBA" id="ARBA00022840"/>
    </source>
</evidence>
<dbReference type="Pfam" id="PF11734">
    <property type="entry name" value="TilS_C"/>
    <property type="match status" value="1"/>
</dbReference>
<dbReference type="HAMAP" id="MF_01161">
    <property type="entry name" value="tRNA_Ile_lys_synt"/>
    <property type="match status" value="1"/>
</dbReference>
<name>A0A1S1V5Q9_9FIRM</name>
<dbReference type="SUPFAM" id="SSF56037">
    <property type="entry name" value="PheT/TilS domain"/>
    <property type="match status" value="1"/>
</dbReference>
<dbReference type="Gene3D" id="1.20.59.20">
    <property type="match status" value="1"/>
</dbReference>
<proteinExistence type="inferred from homology"/>
<dbReference type="GO" id="GO:0032267">
    <property type="term" value="F:tRNA(Ile)-lysidine synthase activity"/>
    <property type="evidence" value="ECO:0007669"/>
    <property type="project" value="UniProtKB-EC"/>
</dbReference>
<dbReference type="InterPro" id="IPR014729">
    <property type="entry name" value="Rossmann-like_a/b/a_fold"/>
</dbReference>
<dbReference type="InterPro" id="IPR020825">
    <property type="entry name" value="Phe-tRNA_synthase-like_B3/B4"/>
</dbReference>
<keyword evidence="2 8" id="KW-0963">Cytoplasm</keyword>
<gene>
    <name evidence="8 10" type="primary">tilS</name>
    <name evidence="10" type="ORF">EUAN_17580</name>
</gene>
<feature type="domain" description="Lysidine-tRNA(Ile) synthetase C-terminal" evidence="9">
    <location>
        <begin position="386"/>
        <end position="458"/>
    </location>
</feature>
<dbReference type="NCBIfam" id="TIGR02432">
    <property type="entry name" value="lysidine_TilS_N"/>
    <property type="match status" value="1"/>
</dbReference>
<dbReference type="EMBL" id="MKIE01000007">
    <property type="protein sequence ID" value="OHW61755.1"/>
    <property type="molecule type" value="Genomic_DNA"/>
</dbReference>